<feature type="region of interest" description="Disordered" evidence="1">
    <location>
        <begin position="1"/>
        <end position="57"/>
    </location>
</feature>
<dbReference type="AlphaFoldDB" id="A0A0K8P2X4"/>
<comment type="caution">
    <text evidence="2">The sequence shown here is derived from an EMBL/GenBank/DDBJ whole genome shotgun (WGS) entry which is preliminary data.</text>
</comment>
<gene>
    <name evidence="2" type="ORF">ISF6_2882</name>
</gene>
<evidence type="ECO:0000313" key="2">
    <source>
        <dbReference type="EMBL" id="GAP37027.1"/>
    </source>
</evidence>
<dbReference type="STRING" id="1547922.ISF6_2882"/>
<sequence>MRAPLRATTARGARQGPRSEGRGEAPVRPVPGHPVSAGRIAAPGGPRAVRPKRLRLP</sequence>
<keyword evidence="3" id="KW-1185">Reference proteome</keyword>
<organism evidence="2 3">
    <name type="scientific">Piscinibacter sakaiensis</name>
    <name type="common">Ideonella sakaiensis</name>
    <dbReference type="NCBI Taxonomy" id="1547922"/>
    <lineage>
        <taxon>Bacteria</taxon>
        <taxon>Pseudomonadati</taxon>
        <taxon>Pseudomonadota</taxon>
        <taxon>Betaproteobacteria</taxon>
        <taxon>Burkholderiales</taxon>
        <taxon>Sphaerotilaceae</taxon>
        <taxon>Piscinibacter</taxon>
    </lineage>
</organism>
<proteinExistence type="predicted"/>
<reference evidence="3" key="1">
    <citation type="submission" date="2015-07" db="EMBL/GenBank/DDBJ databases">
        <title>Discovery of a poly(ethylene terephthalate assimilation.</title>
        <authorList>
            <person name="Yoshida S."/>
            <person name="Hiraga K."/>
            <person name="Takehana T."/>
            <person name="Taniguchi I."/>
            <person name="Yamaji H."/>
            <person name="Maeda Y."/>
            <person name="Toyohara K."/>
            <person name="Miyamoto K."/>
            <person name="Kimura Y."/>
            <person name="Oda K."/>
        </authorList>
    </citation>
    <scope>NUCLEOTIDE SEQUENCE [LARGE SCALE GENOMIC DNA]</scope>
    <source>
        <strain evidence="3">NBRC 110686 / TISTR 2288 / 201-F6</strain>
    </source>
</reference>
<protein>
    <submittedName>
        <fullName evidence="2">Uncharacterized protein</fullName>
    </submittedName>
</protein>
<dbReference type="Proteomes" id="UP000037660">
    <property type="component" value="Unassembled WGS sequence"/>
</dbReference>
<reference evidence="2 3" key="2">
    <citation type="journal article" date="2016" name="Science">
        <title>A bacterium that degrades and assimilates poly(ethylene terephthalate).</title>
        <authorList>
            <person name="Yoshida S."/>
            <person name="Hiraga K."/>
            <person name="Takehana T."/>
            <person name="Taniguchi I."/>
            <person name="Yamaji H."/>
            <person name="Maeda Y."/>
            <person name="Toyohara K."/>
            <person name="Miyamoto K."/>
            <person name="Kimura Y."/>
            <person name="Oda K."/>
        </authorList>
    </citation>
    <scope>NUCLEOTIDE SEQUENCE [LARGE SCALE GENOMIC DNA]</scope>
    <source>
        <strain evidence="3">NBRC 110686 / TISTR 2288 / 201-F6</strain>
    </source>
</reference>
<dbReference type="EMBL" id="BBYR01000041">
    <property type="protein sequence ID" value="GAP37027.1"/>
    <property type="molecule type" value="Genomic_DNA"/>
</dbReference>
<feature type="compositionally biased region" description="Low complexity" evidence="1">
    <location>
        <begin position="37"/>
        <end position="48"/>
    </location>
</feature>
<name>A0A0K8P2X4_PISS1</name>
<accession>A0A0K8P2X4</accession>
<evidence type="ECO:0000313" key="3">
    <source>
        <dbReference type="Proteomes" id="UP000037660"/>
    </source>
</evidence>
<evidence type="ECO:0000256" key="1">
    <source>
        <dbReference type="SAM" id="MobiDB-lite"/>
    </source>
</evidence>